<dbReference type="Gene3D" id="3.40.50.300">
    <property type="entry name" value="P-loop containing nucleotide triphosphate hydrolases"/>
    <property type="match status" value="1"/>
</dbReference>
<evidence type="ECO:0000313" key="5">
    <source>
        <dbReference type="EMBL" id="CAE0761611.1"/>
    </source>
</evidence>
<dbReference type="InterPro" id="IPR004821">
    <property type="entry name" value="Cyt_trans-like"/>
</dbReference>
<proteinExistence type="inferred from homology"/>
<dbReference type="Gene3D" id="3.40.50.620">
    <property type="entry name" value="HUPs"/>
    <property type="match status" value="1"/>
</dbReference>
<dbReference type="InterPro" id="IPR027417">
    <property type="entry name" value="P-loop_NTPase"/>
</dbReference>
<dbReference type="PANTHER" id="PTHR10695:SF46">
    <property type="entry name" value="BIFUNCTIONAL COENZYME A SYNTHASE-RELATED"/>
    <property type="match status" value="1"/>
</dbReference>
<dbReference type="GO" id="GO:0005524">
    <property type="term" value="F:ATP binding"/>
    <property type="evidence" value="ECO:0007669"/>
    <property type="project" value="UniProtKB-KW"/>
</dbReference>
<dbReference type="NCBIfam" id="TIGR00152">
    <property type="entry name" value="dephospho-CoA kinase"/>
    <property type="match status" value="1"/>
</dbReference>
<name>A0A7S4EYF5_CHRCT</name>
<dbReference type="SUPFAM" id="SSF52374">
    <property type="entry name" value="Nucleotidylyl transferase"/>
    <property type="match status" value="1"/>
</dbReference>
<dbReference type="GO" id="GO:0015937">
    <property type="term" value="P:coenzyme A biosynthetic process"/>
    <property type="evidence" value="ECO:0007669"/>
    <property type="project" value="InterPro"/>
</dbReference>
<organism evidence="5">
    <name type="scientific">Chrysotila carterae</name>
    <name type="common">Marine alga</name>
    <name type="synonym">Syracosphaera carterae</name>
    <dbReference type="NCBI Taxonomy" id="13221"/>
    <lineage>
        <taxon>Eukaryota</taxon>
        <taxon>Haptista</taxon>
        <taxon>Haptophyta</taxon>
        <taxon>Prymnesiophyceae</taxon>
        <taxon>Isochrysidales</taxon>
        <taxon>Isochrysidaceae</taxon>
        <taxon>Chrysotila</taxon>
    </lineage>
</organism>
<dbReference type="AlphaFoldDB" id="A0A7S4EYF5"/>
<dbReference type="PROSITE" id="PS51219">
    <property type="entry name" value="DPCK"/>
    <property type="match status" value="1"/>
</dbReference>
<dbReference type="InterPro" id="IPR001977">
    <property type="entry name" value="Depp_CoAkinase"/>
</dbReference>
<dbReference type="GO" id="GO:0004140">
    <property type="term" value="F:dephospho-CoA kinase activity"/>
    <property type="evidence" value="ECO:0007669"/>
    <property type="project" value="InterPro"/>
</dbReference>
<dbReference type="Pfam" id="PF01467">
    <property type="entry name" value="CTP_transf_like"/>
    <property type="match status" value="1"/>
</dbReference>
<accession>A0A7S4EYF5</accession>
<dbReference type="SUPFAM" id="SSF52540">
    <property type="entry name" value="P-loop containing nucleoside triphosphate hydrolases"/>
    <property type="match status" value="1"/>
</dbReference>
<evidence type="ECO:0000259" key="4">
    <source>
        <dbReference type="Pfam" id="PF01467"/>
    </source>
</evidence>
<dbReference type="InterPro" id="IPR014729">
    <property type="entry name" value="Rossmann-like_a/b/a_fold"/>
</dbReference>
<dbReference type="PRINTS" id="PR01217">
    <property type="entry name" value="PRICHEXTENSN"/>
</dbReference>
<dbReference type="EMBL" id="HBIZ01022513">
    <property type="protein sequence ID" value="CAE0761611.1"/>
    <property type="molecule type" value="Transcribed_RNA"/>
</dbReference>
<evidence type="ECO:0000256" key="3">
    <source>
        <dbReference type="SAM" id="MobiDB-lite"/>
    </source>
</evidence>
<protein>
    <recommendedName>
        <fullName evidence="4">Cytidyltransferase-like domain-containing protein</fullName>
    </recommendedName>
</protein>
<feature type="domain" description="Cytidyltransferase-like" evidence="4">
    <location>
        <begin position="180"/>
        <end position="271"/>
    </location>
</feature>
<evidence type="ECO:0000256" key="1">
    <source>
        <dbReference type="ARBA" id="ARBA00022741"/>
    </source>
</evidence>
<dbReference type="Pfam" id="PF01121">
    <property type="entry name" value="CoaE"/>
    <property type="match status" value="1"/>
</dbReference>
<feature type="region of interest" description="Disordered" evidence="3">
    <location>
        <begin position="332"/>
        <end position="421"/>
    </location>
</feature>
<sequence length="688" mass="72919">MVVRLHVPLSTPSGVARDEEATALRKGIRAARREALTQQRVGFSAGGRASLHVHLQCNDASLEEVEARLCDLYERLYEAGENGEAVVFFDGVVADRTDGLFPSSRRDVHAASQNATESVMVGDQHFVHAYDIKAASVVDEAYEAEKNKAAKSASALGETTAKASAAPHPLPSALFDHACVGGTFDRLHAGHKLLLSSAALRTRTRLLIGVARGPLLSRKLLRDAVQPFAVRAAAVTEFVKAIRPSIEVHVFELLDAFGPAADDARISILIASEEAATIAAARACNEVRVRAGLPALALHTVPLLGGDGAKLSSGQIRADELGRLCRAATQRRPRWATVRYARTAQRPHEPQTSPSTPPPASPPPPAPPSPPPPPPPSPPPPPPPFPQPPPPPPPPSSPPLSPFSPPLTPSSALSPPPPLPSPSRGVYVVGLSGGIGCGKSTAAAALRQCGVRTVDADAVAHTLYAPGSGLASAIASAFGADVIAADGSVDRQRLGRVVFADRMQRRRLQDLVWPHLLRRLMRDETLTAPDAVAHNAHFGSHAPRLVVIEAAVLLEAGWDACVDEVWVMVLSSSSQLRRLMARDGCDETAAAARIAAQPHARQRVARAHVLLSTEVHESVPPLETQLQRAVAGARRRSVRPRQDLARTICRAAAWWRLSVMAHLVALAQIGALLQVDSARGPLLPTTGA</sequence>
<keyword evidence="2" id="KW-0067">ATP-binding</keyword>
<feature type="compositionally biased region" description="Pro residues" evidence="3">
    <location>
        <begin position="355"/>
        <end position="421"/>
    </location>
</feature>
<dbReference type="HAMAP" id="MF_00376">
    <property type="entry name" value="Dephospho_CoA_kinase"/>
    <property type="match status" value="1"/>
</dbReference>
<reference evidence="5" key="1">
    <citation type="submission" date="2021-01" db="EMBL/GenBank/DDBJ databases">
        <authorList>
            <person name="Corre E."/>
            <person name="Pelletier E."/>
            <person name="Niang G."/>
            <person name="Scheremetjew M."/>
            <person name="Finn R."/>
            <person name="Kale V."/>
            <person name="Holt S."/>
            <person name="Cochrane G."/>
            <person name="Meng A."/>
            <person name="Brown T."/>
            <person name="Cohen L."/>
        </authorList>
    </citation>
    <scope>NUCLEOTIDE SEQUENCE</scope>
    <source>
        <strain evidence="5">CCMP645</strain>
    </source>
</reference>
<dbReference type="PANTHER" id="PTHR10695">
    <property type="entry name" value="DEPHOSPHO-COA KINASE-RELATED"/>
    <property type="match status" value="1"/>
</dbReference>
<gene>
    <name evidence="5" type="ORF">PCAR00345_LOCUS14223</name>
</gene>
<evidence type="ECO:0000256" key="2">
    <source>
        <dbReference type="ARBA" id="ARBA00022840"/>
    </source>
</evidence>
<keyword evidence="1" id="KW-0547">Nucleotide-binding</keyword>
<dbReference type="CDD" id="cd02022">
    <property type="entry name" value="DPCK"/>
    <property type="match status" value="1"/>
</dbReference>